<accession>A0ABM9NFD8</accession>
<evidence type="ECO:0000256" key="3">
    <source>
        <dbReference type="ARBA" id="ARBA00022452"/>
    </source>
</evidence>
<evidence type="ECO:0000259" key="13">
    <source>
        <dbReference type="PROSITE" id="PS51123"/>
    </source>
</evidence>
<evidence type="ECO:0000256" key="5">
    <source>
        <dbReference type="ARBA" id="ARBA00022729"/>
    </source>
</evidence>
<evidence type="ECO:0000256" key="12">
    <source>
        <dbReference type="SAM" id="SignalP"/>
    </source>
</evidence>
<evidence type="ECO:0000256" key="8">
    <source>
        <dbReference type="ARBA" id="ARBA00023136"/>
    </source>
</evidence>
<dbReference type="SUPFAM" id="SSF103647">
    <property type="entry name" value="TSP type-3 repeat"/>
    <property type="match status" value="1"/>
</dbReference>
<name>A0ABM9NFD8_9GAMM</name>
<reference evidence="14 15" key="1">
    <citation type="submission" date="2024-04" db="EMBL/GenBank/DDBJ databases">
        <authorList>
            <person name="Cremers G."/>
        </authorList>
    </citation>
    <scope>NUCLEOTIDE SEQUENCE [LARGE SCALE GENOMIC DNA]</scope>
    <source>
        <strain evidence="14">MeCH1-AG</strain>
    </source>
</reference>
<organism evidence="14 15">
    <name type="scientific">Candidatus Methylocalor cossyra</name>
    <dbReference type="NCBI Taxonomy" id="3108543"/>
    <lineage>
        <taxon>Bacteria</taxon>
        <taxon>Pseudomonadati</taxon>
        <taxon>Pseudomonadota</taxon>
        <taxon>Gammaproteobacteria</taxon>
        <taxon>Methylococcales</taxon>
        <taxon>Methylococcaceae</taxon>
        <taxon>Candidatus Methylocalor</taxon>
    </lineage>
</organism>
<dbReference type="PANTHER" id="PTHR30329:SF21">
    <property type="entry name" value="LIPOPROTEIN YIAD-RELATED"/>
    <property type="match status" value="1"/>
</dbReference>
<protein>
    <submittedName>
        <fullName evidence="14">OmpA-OmpF porin, OOP family</fullName>
    </submittedName>
</protein>
<dbReference type="EMBL" id="OZ026884">
    <property type="protein sequence ID" value="CAL1239310.1"/>
    <property type="molecule type" value="Genomic_DNA"/>
</dbReference>
<evidence type="ECO:0000313" key="15">
    <source>
        <dbReference type="Proteomes" id="UP001497493"/>
    </source>
</evidence>
<dbReference type="CDD" id="cd07185">
    <property type="entry name" value="OmpA_C-like"/>
    <property type="match status" value="1"/>
</dbReference>
<keyword evidence="9" id="KW-0998">Cell outer membrane</keyword>
<dbReference type="Proteomes" id="UP001497493">
    <property type="component" value="Chromosome"/>
</dbReference>
<feature type="domain" description="OmpA-like" evidence="13">
    <location>
        <begin position="242"/>
        <end position="361"/>
    </location>
</feature>
<evidence type="ECO:0000256" key="4">
    <source>
        <dbReference type="ARBA" id="ARBA00022692"/>
    </source>
</evidence>
<feature type="chain" id="PRO_5046845870" evidence="12">
    <location>
        <begin position="23"/>
        <end position="361"/>
    </location>
</feature>
<dbReference type="InterPro" id="IPR006664">
    <property type="entry name" value="OMP_bac"/>
</dbReference>
<feature type="signal peptide" evidence="12">
    <location>
        <begin position="1"/>
        <end position="22"/>
    </location>
</feature>
<evidence type="ECO:0000256" key="9">
    <source>
        <dbReference type="ARBA" id="ARBA00023237"/>
    </source>
</evidence>
<keyword evidence="8 10" id="KW-0472">Membrane</keyword>
<dbReference type="InterPro" id="IPR028974">
    <property type="entry name" value="TSP_type-3_rpt"/>
</dbReference>
<dbReference type="InterPro" id="IPR006665">
    <property type="entry name" value="OmpA-like"/>
</dbReference>
<dbReference type="InterPro" id="IPR050330">
    <property type="entry name" value="Bact_OuterMem_StrucFunc"/>
</dbReference>
<dbReference type="SUPFAM" id="SSF103088">
    <property type="entry name" value="OmpA-like"/>
    <property type="match status" value="1"/>
</dbReference>
<proteinExistence type="predicted"/>
<dbReference type="Gene3D" id="3.30.1330.60">
    <property type="entry name" value="OmpA-like domain"/>
    <property type="match status" value="1"/>
</dbReference>
<dbReference type="RefSeq" id="WP_348758885.1">
    <property type="nucleotide sequence ID" value="NZ_OZ026884.1"/>
</dbReference>
<evidence type="ECO:0000256" key="2">
    <source>
        <dbReference type="ARBA" id="ARBA00022448"/>
    </source>
</evidence>
<keyword evidence="4" id="KW-0812">Transmembrane</keyword>
<evidence type="ECO:0000256" key="1">
    <source>
        <dbReference type="ARBA" id="ARBA00004571"/>
    </source>
</evidence>
<dbReference type="InterPro" id="IPR027385">
    <property type="entry name" value="Beta-barrel_OMP"/>
</dbReference>
<feature type="compositionally biased region" description="Low complexity" evidence="11">
    <location>
        <begin position="201"/>
        <end position="211"/>
    </location>
</feature>
<dbReference type="PANTHER" id="PTHR30329">
    <property type="entry name" value="STATOR ELEMENT OF FLAGELLAR MOTOR COMPLEX"/>
    <property type="match status" value="1"/>
</dbReference>
<dbReference type="Gene3D" id="2.40.160.20">
    <property type="match status" value="1"/>
</dbReference>
<keyword evidence="3" id="KW-1134">Transmembrane beta strand</keyword>
<dbReference type="Pfam" id="PF13505">
    <property type="entry name" value="OMP_b-brl"/>
    <property type="match status" value="1"/>
</dbReference>
<keyword evidence="6" id="KW-0406">Ion transport</keyword>
<evidence type="ECO:0000313" key="14">
    <source>
        <dbReference type="EMBL" id="CAL1239310.1"/>
    </source>
</evidence>
<dbReference type="InterPro" id="IPR036737">
    <property type="entry name" value="OmpA-like_sf"/>
</dbReference>
<feature type="region of interest" description="Disordered" evidence="11">
    <location>
        <begin position="200"/>
        <end position="223"/>
    </location>
</feature>
<dbReference type="PRINTS" id="PR01021">
    <property type="entry name" value="OMPADOMAIN"/>
</dbReference>
<keyword evidence="15" id="KW-1185">Reference proteome</keyword>
<dbReference type="Pfam" id="PF00691">
    <property type="entry name" value="OmpA"/>
    <property type="match status" value="1"/>
</dbReference>
<keyword evidence="2" id="KW-0813">Transport</keyword>
<evidence type="ECO:0000256" key="11">
    <source>
        <dbReference type="SAM" id="MobiDB-lite"/>
    </source>
</evidence>
<keyword evidence="7" id="KW-0626">Porin</keyword>
<comment type="subcellular location">
    <subcellularLocation>
        <location evidence="1">Cell outer membrane</location>
        <topology evidence="1">Multi-pass membrane protein</topology>
    </subcellularLocation>
</comment>
<evidence type="ECO:0000256" key="6">
    <source>
        <dbReference type="ARBA" id="ARBA00023065"/>
    </source>
</evidence>
<feature type="compositionally biased region" description="Basic and acidic residues" evidence="11">
    <location>
        <begin position="213"/>
        <end position="223"/>
    </location>
</feature>
<evidence type="ECO:0000256" key="7">
    <source>
        <dbReference type="ARBA" id="ARBA00023114"/>
    </source>
</evidence>
<keyword evidence="5 12" id="KW-0732">Signal</keyword>
<dbReference type="InterPro" id="IPR011250">
    <property type="entry name" value="OMP/PagP_B-barrel"/>
</dbReference>
<gene>
    <name evidence="14" type="ORF">MECH1_V1_0534</name>
</gene>
<dbReference type="SUPFAM" id="SSF56925">
    <property type="entry name" value="OMPA-like"/>
    <property type="match status" value="1"/>
</dbReference>
<sequence length="361" mass="39584">MSRRILMVAGLAGAMSGLSAQADEQQFLDDRFYLAPFGSYLHTGGDTNGFDGWGGGLGIGKIINEYFNVELRGFWQNYGNDIRGVGGHTDLTGGTVDVQYYFFRDSFSPYAVLGLGGMNTSARDNFGFGKQQASFIFEAGLGASYELTDNFLIRGDVRYRGNTADALSGPFGYTRHTDVLSDMVVNLGFVIPLGEKPQPVAEAAPAPAPAEDCASRDSDHDGVNDCDDKCPGTMKGSKVDDQGCPIVMELRGVNFRYDSDELTESAKGILDQVAEQLLSFPEKRDIEVAGYASYEGHPNKNLYNLRLSQRRSESVVRYLKAKGVTNKMVAKGYGVEYPIADNRTEEGRAKNRRVELRWISD</sequence>
<dbReference type="PROSITE" id="PS51123">
    <property type="entry name" value="OMPA_2"/>
    <property type="match status" value="1"/>
</dbReference>
<evidence type="ECO:0000256" key="10">
    <source>
        <dbReference type="PROSITE-ProRule" id="PRU00473"/>
    </source>
</evidence>